<dbReference type="InterPro" id="IPR022294">
    <property type="entry name" value="ABC-transptr_permeasesu"/>
</dbReference>
<reference evidence="2 3" key="1">
    <citation type="submission" date="2016-11" db="EMBL/GenBank/DDBJ databases">
        <authorList>
            <person name="Jaros S."/>
            <person name="Januszkiewicz K."/>
            <person name="Wedrychowicz H."/>
        </authorList>
    </citation>
    <scope>NUCLEOTIDE SEQUENCE [LARGE SCALE GENOMIC DNA]</scope>
    <source>
        <strain evidence="2 3">DSM 15930</strain>
    </source>
</reference>
<keyword evidence="1" id="KW-0472">Membrane</keyword>
<keyword evidence="1" id="KW-1133">Transmembrane helix</keyword>
<feature type="transmembrane region" description="Helical" evidence="1">
    <location>
        <begin position="21"/>
        <end position="41"/>
    </location>
</feature>
<protein>
    <submittedName>
        <fullName evidence="2">ABC-2 type transport system permease protein</fullName>
    </submittedName>
</protein>
<dbReference type="CDD" id="cd21808">
    <property type="entry name" value="ABC-2_lan_permease_MutG"/>
    <property type="match status" value="1"/>
</dbReference>
<dbReference type="Proteomes" id="UP000184038">
    <property type="component" value="Unassembled WGS sequence"/>
</dbReference>
<dbReference type="RefSeq" id="WP_073282681.1">
    <property type="nucleotide sequence ID" value="NZ_FRCP01000006.1"/>
</dbReference>
<evidence type="ECO:0000313" key="2">
    <source>
        <dbReference type="EMBL" id="SHM06655.1"/>
    </source>
</evidence>
<dbReference type="AlphaFoldDB" id="A0A1M7FRW1"/>
<proteinExistence type="predicted"/>
<keyword evidence="1" id="KW-0812">Transmembrane</keyword>
<name>A0A1M7FRW1_9FIRM</name>
<dbReference type="OrthoDB" id="1701852at2"/>
<evidence type="ECO:0000313" key="3">
    <source>
        <dbReference type="Proteomes" id="UP000184038"/>
    </source>
</evidence>
<feature type="transmembrane region" description="Helical" evidence="1">
    <location>
        <begin position="134"/>
        <end position="152"/>
    </location>
</feature>
<feature type="transmembrane region" description="Helical" evidence="1">
    <location>
        <begin position="222"/>
        <end position="240"/>
    </location>
</feature>
<feature type="transmembrane region" description="Helical" evidence="1">
    <location>
        <begin position="93"/>
        <end position="122"/>
    </location>
</feature>
<feature type="transmembrane region" description="Helical" evidence="1">
    <location>
        <begin position="164"/>
        <end position="183"/>
    </location>
</feature>
<evidence type="ECO:0000256" key="1">
    <source>
        <dbReference type="SAM" id="Phobius"/>
    </source>
</evidence>
<organism evidence="2 3">
    <name type="scientific">Anaerosporobacter mobilis DSM 15930</name>
    <dbReference type="NCBI Taxonomy" id="1120996"/>
    <lineage>
        <taxon>Bacteria</taxon>
        <taxon>Bacillati</taxon>
        <taxon>Bacillota</taxon>
        <taxon>Clostridia</taxon>
        <taxon>Lachnospirales</taxon>
        <taxon>Lachnospiraceae</taxon>
        <taxon>Anaerosporobacter</taxon>
    </lineage>
</organism>
<accession>A0A1M7FRW1</accession>
<sequence length="252" mass="28017">MKQFVRTIKSDIYKALHSHVLLIHLFVPFFGMAVFLAYYTISPWSEPQKVSAYLQVLAMVFPMLIGIVTVIVSEQEVQAASCQMLLSTPCKRYIPHFAKLLVILIFGFWSSIIAVFGFGTLFRLMGNVVFPLSLYIKSAILLFLGNLTLYILQYIVSFAFGKGVGLGLGMVGSLLSALLLTGLGDRIWTFLPWGISTRFCSMFVESKITNVSFVDLSGVTQGVMFIGVTSAILLLILAAWSTKWDGRKNKEN</sequence>
<keyword evidence="3" id="KW-1185">Reference proteome</keyword>
<gene>
    <name evidence="2" type="ORF">SAMN02746066_00607</name>
</gene>
<dbReference type="EMBL" id="FRCP01000006">
    <property type="protein sequence ID" value="SHM06655.1"/>
    <property type="molecule type" value="Genomic_DNA"/>
</dbReference>
<dbReference type="NCBIfam" id="TIGR03733">
    <property type="entry name" value="lanti_perm_MutG"/>
    <property type="match status" value="1"/>
</dbReference>
<feature type="transmembrane region" description="Helical" evidence="1">
    <location>
        <begin position="53"/>
        <end position="72"/>
    </location>
</feature>
<dbReference type="STRING" id="1120996.SAMN02746066_00607"/>